<dbReference type="AlphaFoldDB" id="A0A327QRK0"/>
<keyword evidence="3" id="KW-1185">Reference proteome</keyword>
<proteinExistence type="predicted"/>
<evidence type="ECO:0000313" key="3">
    <source>
        <dbReference type="Proteomes" id="UP000249547"/>
    </source>
</evidence>
<dbReference type="EMBL" id="QLLL01000003">
    <property type="protein sequence ID" value="RAJ06525.1"/>
    <property type="molecule type" value="Genomic_DNA"/>
</dbReference>
<organism evidence="2 3">
    <name type="scientific">Chitinophaga skermanii</name>
    <dbReference type="NCBI Taxonomy" id="331697"/>
    <lineage>
        <taxon>Bacteria</taxon>
        <taxon>Pseudomonadati</taxon>
        <taxon>Bacteroidota</taxon>
        <taxon>Chitinophagia</taxon>
        <taxon>Chitinophagales</taxon>
        <taxon>Chitinophagaceae</taxon>
        <taxon>Chitinophaga</taxon>
    </lineage>
</organism>
<dbReference type="OrthoDB" id="1523672at2"/>
<reference evidence="2 3" key="1">
    <citation type="submission" date="2018-06" db="EMBL/GenBank/DDBJ databases">
        <title>Genomic Encyclopedia of Archaeal and Bacterial Type Strains, Phase II (KMG-II): from individual species to whole genera.</title>
        <authorList>
            <person name="Goeker M."/>
        </authorList>
    </citation>
    <scope>NUCLEOTIDE SEQUENCE [LARGE SCALE GENOMIC DNA]</scope>
    <source>
        <strain evidence="2 3">DSM 23857</strain>
    </source>
</reference>
<name>A0A327QRK0_9BACT</name>
<comment type="caution">
    <text evidence="2">The sequence shown here is derived from an EMBL/GenBank/DDBJ whole genome shotgun (WGS) entry which is preliminary data.</text>
</comment>
<accession>A0A327QRK0</accession>
<feature type="chain" id="PRO_5016352078" evidence="1">
    <location>
        <begin position="30"/>
        <end position="245"/>
    </location>
</feature>
<protein>
    <submittedName>
        <fullName evidence="2">Uncharacterized protein</fullName>
    </submittedName>
</protein>
<gene>
    <name evidence="2" type="ORF">LX64_01652</name>
</gene>
<feature type="signal peptide" evidence="1">
    <location>
        <begin position="1"/>
        <end position="29"/>
    </location>
</feature>
<evidence type="ECO:0000313" key="2">
    <source>
        <dbReference type="EMBL" id="RAJ06525.1"/>
    </source>
</evidence>
<dbReference type="Proteomes" id="UP000249547">
    <property type="component" value="Unassembled WGS sequence"/>
</dbReference>
<evidence type="ECO:0000256" key="1">
    <source>
        <dbReference type="SAM" id="SignalP"/>
    </source>
</evidence>
<dbReference type="RefSeq" id="WP_111597137.1">
    <property type="nucleotide sequence ID" value="NZ_QLLL01000003.1"/>
</dbReference>
<sequence>MFRLGTKSTMKWLYALLILLCSISTTCFAQSKETRNIVIDGNLSDWAPDTLALKDAKNYLEYDVTNDHEFLYVSLKRRFQPTKVAMSGRIVIEVDGKDISKSSLQITYPFTPTYTSTLWEFMLIKNLQARSLDTVAIYNDYGIIAGGDLNLVLPPGASKSDMAAFRYGFSAEGVKGVGFCEIGIPLKYISKENGKVKIRITIAGDANSSYAATMANALRSMNANPDLVKDQFTESITNIDYTLKY</sequence>
<keyword evidence="1" id="KW-0732">Signal</keyword>